<proteinExistence type="predicted"/>
<dbReference type="AlphaFoldDB" id="X1AKH2"/>
<sequence length="104" mass="12173">MDRFFVTGDKVYQKLGSMLDDKNNIYMFNDTSIKNLMYRNVNVIWDINKVPKKLTQLIPFKKNGTVMIYHGENASELPICITSLGTWYESYKFKNGVEIFVAYL</sequence>
<name>X1AKH2_9ZZZZ</name>
<comment type="caution">
    <text evidence="1">The sequence shown here is derived from an EMBL/GenBank/DDBJ whole genome shotgun (WGS) entry which is preliminary data.</text>
</comment>
<evidence type="ECO:0000313" key="1">
    <source>
        <dbReference type="EMBL" id="GAG83045.1"/>
    </source>
</evidence>
<organism evidence="1">
    <name type="scientific">marine sediment metagenome</name>
    <dbReference type="NCBI Taxonomy" id="412755"/>
    <lineage>
        <taxon>unclassified sequences</taxon>
        <taxon>metagenomes</taxon>
        <taxon>ecological metagenomes</taxon>
    </lineage>
</organism>
<accession>X1AKH2</accession>
<protein>
    <submittedName>
        <fullName evidence="1">Uncharacterized protein</fullName>
    </submittedName>
</protein>
<reference evidence="1" key="1">
    <citation type="journal article" date="2014" name="Front. Microbiol.">
        <title>High frequency of phylogenetically diverse reductive dehalogenase-homologous genes in deep subseafloor sedimentary metagenomes.</title>
        <authorList>
            <person name="Kawai M."/>
            <person name="Futagami T."/>
            <person name="Toyoda A."/>
            <person name="Takaki Y."/>
            <person name="Nishi S."/>
            <person name="Hori S."/>
            <person name="Arai W."/>
            <person name="Tsubouchi T."/>
            <person name="Morono Y."/>
            <person name="Uchiyama I."/>
            <person name="Ito T."/>
            <person name="Fujiyama A."/>
            <person name="Inagaki F."/>
            <person name="Takami H."/>
        </authorList>
    </citation>
    <scope>NUCLEOTIDE SEQUENCE</scope>
    <source>
        <strain evidence="1">Expedition CK06-06</strain>
    </source>
</reference>
<dbReference type="EMBL" id="BART01019192">
    <property type="protein sequence ID" value="GAG83045.1"/>
    <property type="molecule type" value="Genomic_DNA"/>
</dbReference>
<gene>
    <name evidence="1" type="ORF">S01H4_35988</name>
</gene>